<evidence type="ECO:0000256" key="2">
    <source>
        <dbReference type="SAM" id="SignalP"/>
    </source>
</evidence>
<feature type="chain" id="PRO_5045377185" evidence="2">
    <location>
        <begin position="25"/>
        <end position="142"/>
    </location>
</feature>
<accession>A0ABV8GXY8</accession>
<gene>
    <name evidence="4" type="ORF">ACFOUV_03645</name>
</gene>
<name>A0ABV8GXY8_9BACI</name>
<keyword evidence="2" id="KW-0732">Signal</keyword>
<dbReference type="EMBL" id="JBHSAO010000001">
    <property type="protein sequence ID" value="MFC4022906.1"/>
    <property type="molecule type" value="Genomic_DNA"/>
</dbReference>
<keyword evidence="5" id="KW-1185">Reference proteome</keyword>
<evidence type="ECO:0000259" key="3">
    <source>
        <dbReference type="Pfam" id="PF14478"/>
    </source>
</evidence>
<dbReference type="InterPro" id="IPR027954">
    <property type="entry name" value="Transcobalamin-like_C"/>
</dbReference>
<reference evidence="5" key="1">
    <citation type="journal article" date="2019" name="Int. J. Syst. Evol. Microbiol.">
        <title>The Global Catalogue of Microorganisms (GCM) 10K type strain sequencing project: providing services to taxonomists for standard genome sequencing and annotation.</title>
        <authorList>
            <consortium name="The Broad Institute Genomics Platform"/>
            <consortium name="The Broad Institute Genome Sequencing Center for Infectious Disease"/>
            <person name="Wu L."/>
            <person name="Ma J."/>
        </authorList>
    </citation>
    <scope>NUCLEOTIDE SEQUENCE [LARGE SCALE GENOMIC DNA]</scope>
    <source>
        <strain evidence="5">IBRC-M 10703</strain>
    </source>
</reference>
<proteinExistence type="predicted"/>
<evidence type="ECO:0000313" key="4">
    <source>
        <dbReference type="EMBL" id="MFC4022906.1"/>
    </source>
</evidence>
<dbReference type="RefSeq" id="WP_379495398.1">
    <property type="nucleotide sequence ID" value="NZ_JBHSAO010000001.1"/>
</dbReference>
<dbReference type="Proteomes" id="UP001595772">
    <property type="component" value="Unassembled WGS sequence"/>
</dbReference>
<dbReference type="Gene3D" id="2.170.130.30">
    <property type="match status" value="1"/>
</dbReference>
<evidence type="ECO:0000256" key="1">
    <source>
        <dbReference type="SAM" id="MobiDB-lite"/>
    </source>
</evidence>
<feature type="domain" description="Transcobalamin-like C-terminal" evidence="3">
    <location>
        <begin position="72"/>
        <end position="139"/>
    </location>
</feature>
<feature type="compositionally biased region" description="Polar residues" evidence="1">
    <location>
        <begin position="28"/>
        <end position="38"/>
    </location>
</feature>
<dbReference type="PROSITE" id="PS51257">
    <property type="entry name" value="PROKAR_LIPOPROTEIN"/>
    <property type="match status" value="1"/>
</dbReference>
<organism evidence="4 5">
    <name type="scientific">Oceanobacillus longus</name>
    <dbReference type="NCBI Taxonomy" id="930120"/>
    <lineage>
        <taxon>Bacteria</taxon>
        <taxon>Bacillati</taxon>
        <taxon>Bacillota</taxon>
        <taxon>Bacilli</taxon>
        <taxon>Bacillales</taxon>
        <taxon>Bacillaceae</taxon>
        <taxon>Oceanobacillus</taxon>
    </lineage>
</organism>
<sequence>MKKWILQVAVILMTVGLLIGCSSEDNTEQNTSVSTNETSDSEEVAEDSVRVTISINEGEEFVNEQEIPIEEGDILMDVMEENFYIETDFDGAFITSIERVEASDEEQTAWMFFVNDEMPTVGANEYELSPGDIVVFDLQSWE</sequence>
<feature type="signal peptide" evidence="2">
    <location>
        <begin position="1"/>
        <end position="24"/>
    </location>
</feature>
<evidence type="ECO:0000313" key="5">
    <source>
        <dbReference type="Proteomes" id="UP001595772"/>
    </source>
</evidence>
<dbReference type="Pfam" id="PF14478">
    <property type="entry name" value="DUF4430"/>
    <property type="match status" value="1"/>
</dbReference>
<protein>
    <submittedName>
        <fullName evidence="4">DUF4430 domain-containing protein</fullName>
    </submittedName>
</protein>
<feature type="region of interest" description="Disordered" evidence="1">
    <location>
        <begin position="24"/>
        <end position="47"/>
    </location>
</feature>
<comment type="caution">
    <text evidence="4">The sequence shown here is derived from an EMBL/GenBank/DDBJ whole genome shotgun (WGS) entry which is preliminary data.</text>
</comment>